<feature type="non-terminal residue" evidence="1">
    <location>
        <position position="1"/>
    </location>
</feature>
<proteinExistence type="predicted"/>
<name>A0A392SDH0_9FABA</name>
<protein>
    <submittedName>
        <fullName evidence="1">Uncharacterized protein</fullName>
    </submittedName>
</protein>
<reference evidence="1 2" key="1">
    <citation type="journal article" date="2018" name="Front. Plant Sci.">
        <title>Red Clover (Trifolium pratense) and Zigzag Clover (T. medium) - A Picture of Genomic Similarities and Differences.</title>
        <authorList>
            <person name="Dluhosova J."/>
            <person name="Istvanek J."/>
            <person name="Nedelnik J."/>
            <person name="Repkova J."/>
        </authorList>
    </citation>
    <scope>NUCLEOTIDE SEQUENCE [LARGE SCALE GENOMIC DNA]</scope>
    <source>
        <strain evidence="2">cv. 10/8</strain>
        <tissue evidence="1">Leaf</tissue>
    </source>
</reference>
<comment type="caution">
    <text evidence="1">The sequence shown here is derived from an EMBL/GenBank/DDBJ whole genome shotgun (WGS) entry which is preliminary data.</text>
</comment>
<evidence type="ECO:0000313" key="2">
    <source>
        <dbReference type="Proteomes" id="UP000265520"/>
    </source>
</evidence>
<accession>A0A392SDH0</accession>
<dbReference type="EMBL" id="LXQA010364614">
    <property type="protein sequence ID" value="MCI46918.1"/>
    <property type="molecule type" value="Genomic_DNA"/>
</dbReference>
<keyword evidence="2" id="KW-1185">Reference proteome</keyword>
<dbReference type="AlphaFoldDB" id="A0A392SDH0"/>
<dbReference type="Proteomes" id="UP000265520">
    <property type="component" value="Unassembled WGS sequence"/>
</dbReference>
<evidence type="ECO:0000313" key="1">
    <source>
        <dbReference type="EMBL" id="MCI46918.1"/>
    </source>
</evidence>
<organism evidence="1 2">
    <name type="scientific">Trifolium medium</name>
    <dbReference type="NCBI Taxonomy" id="97028"/>
    <lineage>
        <taxon>Eukaryota</taxon>
        <taxon>Viridiplantae</taxon>
        <taxon>Streptophyta</taxon>
        <taxon>Embryophyta</taxon>
        <taxon>Tracheophyta</taxon>
        <taxon>Spermatophyta</taxon>
        <taxon>Magnoliopsida</taxon>
        <taxon>eudicotyledons</taxon>
        <taxon>Gunneridae</taxon>
        <taxon>Pentapetalae</taxon>
        <taxon>rosids</taxon>
        <taxon>fabids</taxon>
        <taxon>Fabales</taxon>
        <taxon>Fabaceae</taxon>
        <taxon>Papilionoideae</taxon>
        <taxon>50 kb inversion clade</taxon>
        <taxon>NPAAA clade</taxon>
        <taxon>Hologalegina</taxon>
        <taxon>IRL clade</taxon>
        <taxon>Trifolieae</taxon>
        <taxon>Trifolium</taxon>
    </lineage>
</organism>
<sequence>CSVKRLLVVVMPVFTTPNCSVKRVLVDVMASSNCCGSLNGLIKVFVSRVLRFRGHCVKWIKAPMMVSSSATVSQARVMLEN</sequence>